<evidence type="ECO:0000259" key="1">
    <source>
        <dbReference type="PROSITE" id="PS51379"/>
    </source>
</evidence>
<dbReference type="InterPro" id="IPR003615">
    <property type="entry name" value="HNH_nuc"/>
</dbReference>
<dbReference type="InterPro" id="IPR017896">
    <property type="entry name" value="4Fe4S_Fe-S-bd"/>
</dbReference>
<dbReference type="Pfam" id="PF13391">
    <property type="entry name" value="HNH_2"/>
    <property type="match status" value="1"/>
</dbReference>
<name>A0A4Q9PI60_9APHY</name>
<dbReference type="AlphaFoldDB" id="A0A4Q9PI60"/>
<dbReference type="EMBL" id="ML145204">
    <property type="protein sequence ID" value="TBU53807.1"/>
    <property type="molecule type" value="Genomic_DNA"/>
</dbReference>
<gene>
    <name evidence="2" type="ORF">BD310DRAFT_829377</name>
</gene>
<keyword evidence="3" id="KW-1185">Reference proteome</keyword>
<feature type="domain" description="4Fe-4S ferredoxin-type" evidence="1">
    <location>
        <begin position="168"/>
        <end position="197"/>
    </location>
</feature>
<dbReference type="Proteomes" id="UP000292082">
    <property type="component" value="Unassembled WGS sequence"/>
</dbReference>
<evidence type="ECO:0000313" key="3">
    <source>
        <dbReference type="Proteomes" id="UP000292082"/>
    </source>
</evidence>
<dbReference type="PROSITE" id="PS51379">
    <property type="entry name" value="4FE4S_FER_2"/>
    <property type="match status" value="1"/>
</dbReference>
<proteinExistence type="predicted"/>
<evidence type="ECO:0000313" key="2">
    <source>
        <dbReference type="EMBL" id="TBU53807.1"/>
    </source>
</evidence>
<accession>A0A4Q9PI60</accession>
<sequence length="448" mass="50457">MVEYQPESLSAIVLSSQIQPPAVVQSQPVEILHPAYDVELDISLLSLPAFPRLSTPADGLTVYGITRSLVMDACRIITNFAANSQEDYLAFDPEGTSPVPTGDLFLAPGRYFYHLAPQRVTKYPIVMDFSAFKFPKVIPRHWIRPKTAEEDDNLRIAYEGVPSSEMSWRVKTDDESCVVTGYCSTICDNAHLVPKDELAWFLVNEMGRFNRSTLGATVNDVSNGVTLRCDVHRLLDSQSFVFYPVGDRKYVTYLVRGTSRDYVELLHGREVSTVPLRVSDEFLYARFAYNIIKLRPRVFGPSVVRVPDDVAVKQLEEELRRTKKKSSKMADDFEREYMRSIRVLTAAPAPAPTRASSISDPNSVDDIAAGDERYQAKYTTWCPELAELPEVENPPDTSETPYHLETPKMLRLRSQWIKDHPEVWQTVETAPGTTRPDVLGLAAKSLTS</sequence>
<reference evidence="2 3" key="1">
    <citation type="submission" date="2019-01" db="EMBL/GenBank/DDBJ databases">
        <title>Draft genome sequences of three monokaryotic isolates of the white-rot basidiomycete fungus Dichomitus squalens.</title>
        <authorList>
            <consortium name="DOE Joint Genome Institute"/>
            <person name="Lopez S.C."/>
            <person name="Andreopoulos B."/>
            <person name="Pangilinan J."/>
            <person name="Lipzen A."/>
            <person name="Riley R."/>
            <person name="Ahrendt S."/>
            <person name="Ng V."/>
            <person name="Barry K."/>
            <person name="Daum C."/>
            <person name="Grigoriev I.V."/>
            <person name="Hilden K.S."/>
            <person name="Makela M.R."/>
            <person name="de Vries R.P."/>
        </authorList>
    </citation>
    <scope>NUCLEOTIDE SEQUENCE [LARGE SCALE GENOMIC DNA]</scope>
    <source>
        <strain evidence="2 3">CBS 464.89</strain>
    </source>
</reference>
<organism evidence="2 3">
    <name type="scientific">Dichomitus squalens</name>
    <dbReference type="NCBI Taxonomy" id="114155"/>
    <lineage>
        <taxon>Eukaryota</taxon>
        <taxon>Fungi</taxon>
        <taxon>Dikarya</taxon>
        <taxon>Basidiomycota</taxon>
        <taxon>Agaricomycotina</taxon>
        <taxon>Agaricomycetes</taxon>
        <taxon>Polyporales</taxon>
        <taxon>Polyporaceae</taxon>
        <taxon>Dichomitus</taxon>
    </lineage>
</organism>
<protein>
    <recommendedName>
        <fullName evidence="1">4Fe-4S ferredoxin-type domain-containing protein</fullName>
    </recommendedName>
</protein>